<name>B2KBK2_ELUMP</name>
<evidence type="ECO:0000259" key="1">
    <source>
        <dbReference type="Pfam" id="PF13349"/>
    </source>
</evidence>
<protein>
    <recommendedName>
        <fullName evidence="1">DUF4097 domain-containing protein</fullName>
    </recommendedName>
</protein>
<reference evidence="2 3" key="1">
    <citation type="journal article" date="2009" name="Appl. Environ. Microbiol.">
        <title>Genomic analysis of 'Elusimicrobium minutum,' the first cultivated representative of the phylum 'Elusimicrobia' (formerly termite group 1).</title>
        <authorList>
            <person name="Herlemann D.P.R."/>
            <person name="Geissinger O."/>
            <person name="Ikeda-Ohtsubo W."/>
            <person name="Kunin V."/>
            <person name="Sun H."/>
            <person name="Lapidus A."/>
            <person name="Hugenholtz P."/>
            <person name="Brune A."/>
        </authorList>
    </citation>
    <scope>NUCLEOTIDE SEQUENCE [LARGE SCALE GENOMIC DNA]</scope>
    <source>
        <strain evidence="2 3">Pei191</strain>
    </source>
</reference>
<gene>
    <name evidence="2" type="ordered locus">Emin_0467</name>
</gene>
<dbReference type="KEGG" id="emi:Emin_0467"/>
<sequence length="290" mass="32443">MNKYFIYTAIFLTVFCIQAKSENVDNIVTKGGKTFISSYYDTEVFKSIEIKGTSIDVEILPAESYKIHTKVMDKRNIDWTLADGKLVITQLPQYHMDCKSKMRATHRKCINDEIKIFVPTSFTCQQITSTLTSGDIEIKGIACKEFYAKTESGDIDLERFSAVRGDIFSINGEISIEDSSFDMLKAFLSSGDIKVERSVLNDVDINTISGGIKIKGEVKGIAKIETKTGNIELRTSLKESEYNKIITAKKGEITVNSFALKSYNESKKPDVANELNILSANGNIKLRFAE</sequence>
<evidence type="ECO:0000313" key="3">
    <source>
        <dbReference type="Proteomes" id="UP000001029"/>
    </source>
</evidence>
<dbReference type="Proteomes" id="UP000001029">
    <property type="component" value="Chromosome"/>
</dbReference>
<dbReference type="Gene3D" id="2.160.20.120">
    <property type="match status" value="1"/>
</dbReference>
<accession>B2KBK2</accession>
<keyword evidence="3" id="KW-1185">Reference proteome</keyword>
<dbReference type="RefSeq" id="WP_012414639.1">
    <property type="nucleotide sequence ID" value="NC_010644.1"/>
</dbReference>
<dbReference type="InterPro" id="IPR025164">
    <property type="entry name" value="Toastrack_DUF4097"/>
</dbReference>
<evidence type="ECO:0000313" key="2">
    <source>
        <dbReference type="EMBL" id="ACC98024.1"/>
    </source>
</evidence>
<proteinExistence type="predicted"/>
<dbReference type="Pfam" id="PF13349">
    <property type="entry name" value="DUF4097"/>
    <property type="match status" value="1"/>
</dbReference>
<dbReference type="STRING" id="445932.Emin_0467"/>
<dbReference type="EMBL" id="CP001055">
    <property type="protein sequence ID" value="ACC98024.1"/>
    <property type="molecule type" value="Genomic_DNA"/>
</dbReference>
<feature type="domain" description="DUF4097" evidence="1">
    <location>
        <begin position="46"/>
        <end position="286"/>
    </location>
</feature>
<organism evidence="2 3">
    <name type="scientific">Elusimicrobium minutum (strain Pei191)</name>
    <dbReference type="NCBI Taxonomy" id="445932"/>
    <lineage>
        <taxon>Bacteria</taxon>
        <taxon>Pseudomonadati</taxon>
        <taxon>Elusimicrobiota</taxon>
        <taxon>Elusimicrobia</taxon>
        <taxon>Elusimicrobiales</taxon>
        <taxon>Elusimicrobiaceae</taxon>
        <taxon>Elusimicrobium</taxon>
    </lineage>
</organism>
<dbReference type="HOGENOM" id="CLU_958885_0_0_0"/>
<dbReference type="AlphaFoldDB" id="B2KBK2"/>